<comment type="caution">
    <text evidence="1">The sequence shown here is derived from an EMBL/GenBank/DDBJ whole genome shotgun (WGS) entry which is preliminary data.</text>
</comment>
<feature type="non-terminal residue" evidence="1">
    <location>
        <position position="1"/>
    </location>
</feature>
<reference evidence="1" key="1">
    <citation type="journal article" date="2014" name="Front. Microbiol.">
        <title>High frequency of phylogenetically diverse reductive dehalogenase-homologous genes in deep subseafloor sedimentary metagenomes.</title>
        <authorList>
            <person name="Kawai M."/>
            <person name="Futagami T."/>
            <person name="Toyoda A."/>
            <person name="Takaki Y."/>
            <person name="Nishi S."/>
            <person name="Hori S."/>
            <person name="Arai W."/>
            <person name="Tsubouchi T."/>
            <person name="Morono Y."/>
            <person name="Uchiyama I."/>
            <person name="Ito T."/>
            <person name="Fujiyama A."/>
            <person name="Inagaki F."/>
            <person name="Takami H."/>
        </authorList>
    </citation>
    <scope>NUCLEOTIDE SEQUENCE</scope>
    <source>
        <strain evidence="1">Expedition CK06-06</strain>
    </source>
</reference>
<dbReference type="AlphaFoldDB" id="X0SAG2"/>
<gene>
    <name evidence="1" type="ORF">S01H1_13705</name>
</gene>
<evidence type="ECO:0000313" key="1">
    <source>
        <dbReference type="EMBL" id="GAF78018.1"/>
    </source>
</evidence>
<protein>
    <submittedName>
        <fullName evidence="1">Uncharacterized protein</fullName>
    </submittedName>
</protein>
<dbReference type="EMBL" id="BARS01007081">
    <property type="protein sequence ID" value="GAF78018.1"/>
    <property type="molecule type" value="Genomic_DNA"/>
</dbReference>
<name>X0SAG2_9ZZZZ</name>
<organism evidence="1">
    <name type="scientific">marine sediment metagenome</name>
    <dbReference type="NCBI Taxonomy" id="412755"/>
    <lineage>
        <taxon>unclassified sequences</taxon>
        <taxon>metagenomes</taxon>
        <taxon>ecological metagenomes</taxon>
    </lineage>
</organism>
<sequence length="111" mass="12412">VNEDFNKLLDELSAPQDSGVFALPLILSLQPFSITPVTSEDRGRWREAYKSKVRVVIGEGKVEVMATSELAGKYKTTVSQIAPVDRKQGYTVLIWDQYIKLLDEIGKLIGE</sequence>
<proteinExistence type="predicted"/>
<accession>X0SAG2</accession>